<dbReference type="InterPro" id="IPR035990">
    <property type="entry name" value="TIM_sf"/>
</dbReference>
<dbReference type="STRING" id="1802661.A2649_02885"/>
<dbReference type="AlphaFoldDB" id="A0A1F8EET6"/>
<protein>
    <recommendedName>
        <fullName evidence="3">Triosephosphate isomerase</fullName>
        <ecNumber evidence="3">5.3.1.1</ecNumber>
    </recommendedName>
</protein>
<dbReference type="UniPathway" id="UPA00109">
    <property type="reaction ID" value="UER00189"/>
</dbReference>
<comment type="subcellular location">
    <subcellularLocation>
        <location evidence="3">Cytoplasm</location>
    </subcellularLocation>
</comment>
<comment type="catalytic activity">
    <reaction evidence="3">
        <text>D-glyceraldehyde 3-phosphate = dihydroxyacetone phosphate</text>
        <dbReference type="Rhea" id="RHEA:18585"/>
        <dbReference type="ChEBI" id="CHEBI:57642"/>
        <dbReference type="ChEBI" id="CHEBI:59776"/>
        <dbReference type="EC" id="5.3.1.1"/>
    </reaction>
</comment>
<comment type="similarity">
    <text evidence="1 3">Belongs to the triosephosphate isomerase family.</text>
</comment>
<comment type="subunit">
    <text evidence="3">Homodimer.</text>
</comment>
<proteinExistence type="inferred from homology"/>
<evidence type="ECO:0000313" key="4">
    <source>
        <dbReference type="EMBL" id="OGM98495.1"/>
    </source>
</evidence>
<dbReference type="GO" id="GO:0006096">
    <property type="term" value="P:glycolytic process"/>
    <property type="evidence" value="ECO:0007669"/>
    <property type="project" value="UniProtKB-UniRule"/>
</dbReference>
<gene>
    <name evidence="4" type="ORF">A2649_02885</name>
</gene>
<keyword evidence="2 3" id="KW-0413">Isomerase</keyword>
<evidence type="ECO:0000256" key="3">
    <source>
        <dbReference type="RuleBase" id="RU363013"/>
    </source>
</evidence>
<comment type="pathway">
    <text evidence="3">Carbohydrate biosynthesis; gluconeogenesis.</text>
</comment>
<dbReference type="Gene3D" id="3.20.20.70">
    <property type="entry name" value="Aldolase class I"/>
    <property type="match status" value="1"/>
</dbReference>
<dbReference type="GO" id="GO:0019563">
    <property type="term" value="P:glycerol catabolic process"/>
    <property type="evidence" value="ECO:0007669"/>
    <property type="project" value="TreeGrafter"/>
</dbReference>
<evidence type="ECO:0000256" key="1">
    <source>
        <dbReference type="ARBA" id="ARBA00007422"/>
    </source>
</evidence>
<keyword evidence="3" id="KW-0963">Cytoplasm</keyword>
<keyword evidence="3" id="KW-0324">Glycolysis</keyword>
<dbReference type="CDD" id="cd00311">
    <property type="entry name" value="TIM"/>
    <property type="match status" value="1"/>
</dbReference>
<reference evidence="4 5" key="1">
    <citation type="journal article" date="2016" name="Nat. Commun.">
        <title>Thousands of microbial genomes shed light on interconnected biogeochemical processes in an aquifer system.</title>
        <authorList>
            <person name="Anantharaman K."/>
            <person name="Brown C.T."/>
            <person name="Hug L.A."/>
            <person name="Sharon I."/>
            <person name="Castelle C.J."/>
            <person name="Probst A.J."/>
            <person name="Thomas B.C."/>
            <person name="Singh A."/>
            <person name="Wilkins M.J."/>
            <person name="Karaoz U."/>
            <person name="Brodie E.L."/>
            <person name="Williams K.H."/>
            <person name="Hubbard S.S."/>
            <person name="Banfield J.F."/>
        </authorList>
    </citation>
    <scope>NUCLEOTIDE SEQUENCE [LARGE SCALE GENOMIC DNA]</scope>
</reference>
<keyword evidence="3" id="KW-0312">Gluconeogenesis</keyword>
<comment type="caution">
    <text evidence="4">The sequence shown here is derived from an EMBL/GenBank/DDBJ whole genome shotgun (WGS) entry which is preliminary data.</text>
</comment>
<dbReference type="EC" id="5.3.1.1" evidence="3"/>
<dbReference type="SUPFAM" id="SSF51351">
    <property type="entry name" value="Triosephosphate isomerase (TIM)"/>
    <property type="match status" value="1"/>
</dbReference>
<dbReference type="InterPro" id="IPR000652">
    <property type="entry name" value="Triosephosphate_isomerase"/>
</dbReference>
<dbReference type="NCBIfam" id="TIGR00419">
    <property type="entry name" value="tim"/>
    <property type="match status" value="1"/>
</dbReference>
<dbReference type="GO" id="GO:0006094">
    <property type="term" value="P:gluconeogenesis"/>
    <property type="evidence" value="ECO:0007669"/>
    <property type="project" value="UniProtKB-UniPathway"/>
</dbReference>
<dbReference type="PANTHER" id="PTHR21139:SF42">
    <property type="entry name" value="TRIOSEPHOSPHATE ISOMERASE"/>
    <property type="match status" value="1"/>
</dbReference>
<evidence type="ECO:0000313" key="5">
    <source>
        <dbReference type="Proteomes" id="UP000176893"/>
    </source>
</evidence>
<dbReference type="EMBL" id="MGJB01000015">
    <property type="protein sequence ID" value="OGM98495.1"/>
    <property type="molecule type" value="Genomic_DNA"/>
</dbReference>
<comment type="pathway">
    <text evidence="3">Carbohydrate degradation; glycolysis; D-glyceraldehyde 3-phosphate from glycerone phosphate: step 1/1.</text>
</comment>
<dbReference type="GO" id="GO:0046166">
    <property type="term" value="P:glyceraldehyde-3-phosphate biosynthetic process"/>
    <property type="evidence" value="ECO:0007669"/>
    <property type="project" value="TreeGrafter"/>
</dbReference>
<dbReference type="PROSITE" id="PS51440">
    <property type="entry name" value="TIM_2"/>
    <property type="match status" value="1"/>
</dbReference>
<evidence type="ECO:0000256" key="2">
    <source>
        <dbReference type="ARBA" id="ARBA00023235"/>
    </source>
</evidence>
<dbReference type="InterPro" id="IPR013785">
    <property type="entry name" value="Aldolase_TIM"/>
</dbReference>
<name>A0A1F8EET6_9BACT</name>
<sequence>MPSHHKKLIIANWKMAPNTLAEAGQILDSVDEYLGSLNEKEISLVFCPSFVFLEEVGKILKTSHLEHQASLGAQDIFWEDAGADTGEVSGPMLNKLGVKYVIIGHSERRWKLGESDEVVNKKLKAVLRNEMVPIVCVGERVRNDNFKEFLKEQVEKTFAGLSQDDLGKCIIAYEPVWAISSNPDAHPDAPDSALESIGIIKKTLLANGHLLMANLYLYGGSVTSKNVTDFIQQQEIDGVLVGGASVNKEEFVKILSLIK</sequence>
<dbReference type="Pfam" id="PF00121">
    <property type="entry name" value="TIM"/>
    <property type="match status" value="1"/>
</dbReference>
<organism evidence="4 5">
    <name type="scientific">Candidatus Yanofskybacteria bacterium RIFCSPHIGHO2_01_FULL_41_26</name>
    <dbReference type="NCBI Taxonomy" id="1802661"/>
    <lineage>
        <taxon>Bacteria</taxon>
        <taxon>Candidatus Yanofskyibacteriota</taxon>
    </lineage>
</organism>
<dbReference type="UniPathway" id="UPA00138"/>
<accession>A0A1F8EET6</accession>
<dbReference type="GO" id="GO:0004807">
    <property type="term" value="F:triose-phosphate isomerase activity"/>
    <property type="evidence" value="ECO:0007669"/>
    <property type="project" value="UniProtKB-UniRule"/>
</dbReference>
<dbReference type="PANTHER" id="PTHR21139">
    <property type="entry name" value="TRIOSEPHOSPHATE ISOMERASE"/>
    <property type="match status" value="1"/>
</dbReference>
<dbReference type="GO" id="GO:0005829">
    <property type="term" value="C:cytosol"/>
    <property type="evidence" value="ECO:0007669"/>
    <property type="project" value="TreeGrafter"/>
</dbReference>
<dbReference type="Proteomes" id="UP000176893">
    <property type="component" value="Unassembled WGS sequence"/>
</dbReference>